<dbReference type="PROSITE" id="PS50024">
    <property type="entry name" value="SEA"/>
    <property type="match status" value="1"/>
</dbReference>
<dbReference type="PROSITE" id="PS50076">
    <property type="entry name" value="DNAJ_2"/>
    <property type="match status" value="1"/>
</dbReference>
<keyword evidence="1" id="KW-0143">Chaperone</keyword>
<dbReference type="SMART" id="SM00271">
    <property type="entry name" value="DnaJ"/>
    <property type="match status" value="1"/>
</dbReference>
<dbReference type="Gene3D" id="2.60.260.20">
    <property type="entry name" value="Urease metallochaperone UreE, N-terminal domain"/>
    <property type="match status" value="2"/>
</dbReference>
<feature type="domain" description="J" evidence="4">
    <location>
        <begin position="5"/>
        <end position="70"/>
    </location>
</feature>
<dbReference type="SUPFAM" id="SSF49493">
    <property type="entry name" value="HSP40/DnaJ peptide-binding domain"/>
    <property type="match status" value="2"/>
</dbReference>
<dbReference type="InterPro" id="IPR002939">
    <property type="entry name" value="DnaJ_C"/>
</dbReference>
<dbReference type="Gene3D" id="1.10.287.110">
    <property type="entry name" value="DnaJ domain"/>
    <property type="match status" value="1"/>
</dbReference>
<dbReference type="SUPFAM" id="SSF46565">
    <property type="entry name" value="Chaperone J-domain"/>
    <property type="match status" value="1"/>
</dbReference>
<dbReference type="PROSITE" id="PS00636">
    <property type="entry name" value="DNAJ_1"/>
    <property type="match status" value="1"/>
</dbReference>
<gene>
    <name evidence="5" type="ORF">ACFO3U_08920</name>
</gene>
<evidence type="ECO:0000313" key="5">
    <source>
        <dbReference type="EMBL" id="MFC4740112.1"/>
    </source>
</evidence>
<proteinExistence type="predicted"/>
<dbReference type="PRINTS" id="PR00625">
    <property type="entry name" value="JDOMAIN"/>
</dbReference>
<sequence>MEFIDYYKVLGITKNATSDEIKKAYRKLARKLHPDINPNDKEAQAKFQQLNEANEVLSNPEKRKKYDKYGKDWENGEEYEKYKQQQQQQQRQYSNGSQQQSYTGSHFEGEDFSDFFSSMFGNQGTGSRRSQPKYRGQDIQAQLQLNIREAYSTHKKEFSVNGKSIRITIPAGIEDQQTIKINGYGGPGANNGPNGDLYITFSIVNTTAFKRVGNDLYLTHDLDLYTAVLGGDVTIADFNNTKLKLKVAAGTQNATKVRLKGKGFPVYKKEGTFGDLYVTFNIVIPTNLTEKETELFNELAKVAQK</sequence>
<feature type="domain" description="SEA" evidence="3">
    <location>
        <begin position="268"/>
        <end position="305"/>
    </location>
</feature>
<reference evidence="6" key="1">
    <citation type="journal article" date="2019" name="Int. J. Syst. Evol. Microbiol.">
        <title>The Global Catalogue of Microorganisms (GCM) 10K type strain sequencing project: providing services to taxonomists for standard genome sequencing and annotation.</title>
        <authorList>
            <consortium name="The Broad Institute Genomics Platform"/>
            <consortium name="The Broad Institute Genome Sequencing Center for Infectious Disease"/>
            <person name="Wu L."/>
            <person name="Ma J."/>
        </authorList>
    </citation>
    <scope>NUCLEOTIDE SEQUENCE [LARGE SCALE GENOMIC DNA]</scope>
    <source>
        <strain evidence="6">CCUG 50349</strain>
    </source>
</reference>
<dbReference type="CDD" id="cd06257">
    <property type="entry name" value="DnaJ"/>
    <property type="match status" value="1"/>
</dbReference>
<dbReference type="InterPro" id="IPR008971">
    <property type="entry name" value="HSP40/DnaJ_pept-bd"/>
</dbReference>
<protein>
    <submittedName>
        <fullName evidence="5">DnaJ C-terminal domain-containing protein</fullName>
    </submittedName>
</protein>
<dbReference type="Proteomes" id="UP001595885">
    <property type="component" value="Unassembled WGS sequence"/>
</dbReference>
<dbReference type="Pfam" id="PF00226">
    <property type="entry name" value="DnaJ"/>
    <property type="match status" value="1"/>
</dbReference>
<evidence type="ECO:0000259" key="4">
    <source>
        <dbReference type="PROSITE" id="PS50076"/>
    </source>
</evidence>
<evidence type="ECO:0000256" key="2">
    <source>
        <dbReference type="SAM" id="MobiDB-lite"/>
    </source>
</evidence>
<feature type="compositionally biased region" description="Low complexity" evidence="2">
    <location>
        <begin position="84"/>
        <end position="102"/>
    </location>
</feature>
<evidence type="ECO:0000256" key="1">
    <source>
        <dbReference type="ARBA" id="ARBA00023186"/>
    </source>
</evidence>
<dbReference type="InterPro" id="IPR001623">
    <property type="entry name" value="DnaJ_domain"/>
</dbReference>
<dbReference type="PANTHER" id="PTHR43096:SF52">
    <property type="entry name" value="DNAJ HOMOLOG 1, MITOCHONDRIAL-RELATED"/>
    <property type="match status" value="1"/>
</dbReference>
<feature type="region of interest" description="Disordered" evidence="2">
    <location>
        <begin position="79"/>
        <end position="107"/>
    </location>
</feature>
<keyword evidence="6" id="KW-1185">Reference proteome</keyword>
<dbReference type="PANTHER" id="PTHR43096">
    <property type="entry name" value="DNAJ HOMOLOG 1, MITOCHONDRIAL-RELATED"/>
    <property type="match status" value="1"/>
</dbReference>
<dbReference type="InterPro" id="IPR000082">
    <property type="entry name" value="SEA_dom"/>
</dbReference>
<evidence type="ECO:0000313" key="6">
    <source>
        <dbReference type="Proteomes" id="UP001595885"/>
    </source>
</evidence>
<dbReference type="CDD" id="cd10747">
    <property type="entry name" value="DnaJ_C"/>
    <property type="match status" value="1"/>
</dbReference>
<organism evidence="5 6">
    <name type="scientific">Flavobacterium ponti</name>
    <dbReference type="NCBI Taxonomy" id="665133"/>
    <lineage>
        <taxon>Bacteria</taxon>
        <taxon>Pseudomonadati</taxon>
        <taxon>Bacteroidota</taxon>
        <taxon>Flavobacteriia</taxon>
        <taxon>Flavobacteriales</taxon>
        <taxon>Flavobacteriaceae</taxon>
        <taxon>Flavobacterium</taxon>
    </lineage>
</organism>
<dbReference type="InterPro" id="IPR036869">
    <property type="entry name" value="J_dom_sf"/>
</dbReference>
<name>A0ABV9P3B7_9FLAO</name>
<dbReference type="InterPro" id="IPR018253">
    <property type="entry name" value="DnaJ_domain_CS"/>
</dbReference>
<dbReference type="EMBL" id="JBHSGW010000025">
    <property type="protein sequence ID" value="MFC4740112.1"/>
    <property type="molecule type" value="Genomic_DNA"/>
</dbReference>
<comment type="caution">
    <text evidence="5">The sequence shown here is derived from an EMBL/GenBank/DDBJ whole genome shotgun (WGS) entry which is preliminary data.</text>
</comment>
<evidence type="ECO:0000259" key="3">
    <source>
        <dbReference type="PROSITE" id="PS50024"/>
    </source>
</evidence>
<dbReference type="Pfam" id="PF01556">
    <property type="entry name" value="DnaJ_C"/>
    <property type="match status" value="1"/>
</dbReference>
<accession>A0ABV9P3B7</accession>
<dbReference type="RefSeq" id="WP_379740825.1">
    <property type="nucleotide sequence ID" value="NZ_JBHSGW010000025.1"/>
</dbReference>